<dbReference type="EMBL" id="JANAVB010035220">
    <property type="protein sequence ID" value="KAJ6805728.1"/>
    <property type="molecule type" value="Genomic_DNA"/>
</dbReference>
<sequence length="299" mass="34208">MEVGDAEEMLRLLDSSISTMKWKLRSSSKRRLKTDILALCTGLRAVIMVDYGGKMPELQDHLYDLLRLMRKEFSILIPLKVMVIEDMIYIVHSKGLAEHALRSLSLQPQLLFVDVEQDPPKMLLDKENIVVLELLTIQKLISSTFSADDVNAESSECKAVDPSSVSEHTASQPFEIVDLSSTVESTQLTLPTLNGWLLGYPVVYLFRKDNAADSLYNLSVKSLNMYKIIVRRKQIPGRESYDEELMSFTVPCDLSLRMEKEPWAKAFLSSMLARFERCRQVWADMRMEAYEFHSQSVVL</sequence>
<reference evidence="1" key="1">
    <citation type="journal article" date="2023" name="GigaByte">
        <title>Genome assembly of the bearded iris, Iris pallida Lam.</title>
        <authorList>
            <person name="Bruccoleri R.E."/>
            <person name="Oakeley E.J."/>
            <person name="Faust A.M.E."/>
            <person name="Altorfer M."/>
            <person name="Dessus-Babus S."/>
            <person name="Burckhardt D."/>
            <person name="Oertli M."/>
            <person name="Naumann U."/>
            <person name="Petersen F."/>
            <person name="Wong J."/>
        </authorList>
    </citation>
    <scope>NUCLEOTIDE SEQUENCE</scope>
    <source>
        <strain evidence="1">GSM-AAB239-AS_SAM_17_03QT</strain>
    </source>
</reference>
<proteinExistence type="predicted"/>
<accession>A0AAX6EP50</accession>
<comment type="caution">
    <text evidence="1">The sequence shown here is derived from an EMBL/GenBank/DDBJ whole genome shotgun (WGS) entry which is preliminary data.</text>
</comment>
<keyword evidence="2" id="KW-1185">Reference proteome</keyword>
<gene>
    <name evidence="1" type="ORF">M6B38_178545</name>
</gene>
<dbReference type="Proteomes" id="UP001140949">
    <property type="component" value="Unassembled WGS sequence"/>
</dbReference>
<dbReference type="AlphaFoldDB" id="A0AAX6EP50"/>
<dbReference type="PANTHER" id="PTHR31366">
    <property type="entry name" value="UPF0739 PROTEIN C1ORF74"/>
    <property type="match status" value="1"/>
</dbReference>
<evidence type="ECO:0000313" key="2">
    <source>
        <dbReference type="Proteomes" id="UP001140949"/>
    </source>
</evidence>
<dbReference type="Pfam" id="PF14953">
    <property type="entry name" value="DUF4504"/>
    <property type="match status" value="1"/>
</dbReference>
<name>A0AAX6EP50_IRIPA</name>
<dbReference type="PANTHER" id="PTHR31366:SF2">
    <property type="entry name" value="UPF0739 PROTEIN C1ORF74"/>
    <property type="match status" value="1"/>
</dbReference>
<evidence type="ECO:0000313" key="1">
    <source>
        <dbReference type="EMBL" id="KAJ6805728.1"/>
    </source>
</evidence>
<protein>
    <submittedName>
        <fullName evidence="1">Uncharacterized protein</fullName>
    </submittedName>
</protein>
<organism evidence="1 2">
    <name type="scientific">Iris pallida</name>
    <name type="common">Sweet iris</name>
    <dbReference type="NCBI Taxonomy" id="29817"/>
    <lineage>
        <taxon>Eukaryota</taxon>
        <taxon>Viridiplantae</taxon>
        <taxon>Streptophyta</taxon>
        <taxon>Embryophyta</taxon>
        <taxon>Tracheophyta</taxon>
        <taxon>Spermatophyta</taxon>
        <taxon>Magnoliopsida</taxon>
        <taxon>Liliopsida</taxon>
        <taxon>Asparagales</taxon>
        <taxon>Iridaceae</taxon>
        <taxon>Iridoideae</taxon>
        <taxon>Irideae</taxon>
        <taxon>Iris</taxon>
    </lineage>
</organism>
<dbReference type="InterPro" id="IPR027850">
    <property type="entry name" value="DUF4504"/>
</dbReference>
<reference evidence="1" key="2">
    <citation type="submission" date="2023-04" db="EMBL/GenBank/DDBJ databases">
        <authorList>
            <person name="Bruccoleri R.E."/>
            <person name="Oakeley E.J."/>
            <person name="Faust A.-M."/>
            <person name="Dessus-Babus S."/>
            <person name="Altorfer M."/>
            <person name="Burckhardt D."/>
            <person name="Oertli M."/>
            <person name="Naumann U."/>
            <person name="Petersen F."/>
            <person name="Wong J."/>
        </authorList>
    </citation>
    <scope>NUCLEOTIDE SEQUENCE</scope>
    <source>
        <strain evidence="1">GSM-AAB239-AS_SAM_17_03QT</strain>
        <tissue evidence="1">Leaf</tissue>
    </source>
</reference>